<dbReference type="AlphaFoldDB" id="A0A182EYV3"/>
<dbReference type="WBParaSite" id="nOo.2.0.1.t13362-RA">
    <property type="protein sequence ID" value="nOo.2.0.1.t13362-RA"/>
    <property type="gene ID" value="nOo.2.0.1.g13362"/>
</dbReference>
<evidence type="ECO:0000313" key="3">
    <source>
        <dbReference type="Proteomes" id="UP000271087"/>
    </source>
</evidence>
<evidence type="ECO:0000313" key="2">
    <source>
        <dbReference type="EMBL" id="VDN01369.1"/>
    </source>
</evidence>
<accession>A0A182EYV3</accession>
<dbReference type="OrthoDB" id="5985519at2759"/>
<dbReference type="InterPro" id="IPR013783">
    <property type="entry name" value="Ig-like_fold"/>
</dbReference>
<dbReference type="Proteomes" id="UP000271087">
    <property type="component" value="Unassembled WGS sequence"/>
</dbReference>
<sequence length="83" mass="9187">MFFTYTCIATNDIGLADLETYLQVVGSPVIAGDKQEVIEVSVNEPKDLFCDVSGTEPIDIDWLRDGKTIEFAGEPHSETSYLQ</sequence>
<name>A0A182EYV3_ONCOC</name>
<dbReference type="InterPro" id="IPR036179">
    <property type="entry name" value="Ig-like_dom_sf"/>
</dbReference>
<feature type="domain" description="Ig-like" evidence="1">
    <location>
        <begin position="28"/>
        <end position="83"/>
    </location>
</feature>
<dbReference type="InterPro" id="IPR007110">
    <property type="entry name" value="Ig-like_dom"/>
</dbReference>
<evidence type="ECO:0000259" key="1">
    <source>
        <dbReference type="PROSITE" id="PS50835"/>
    </source>
</evidence>
<dbReference type="EMBL" id="UYRW01014864">
    <property type="protein sequence ID" value="VDN01369.1"/>
    <property type="molecule type" value="Genomic_DNA"/>
</dbReference>
<dbReference type="STRING" id="42157.A0A182EYV3"/>
<evidence type="ECO:0000313" key="4">
    <source>
        <dbReference type="WBParaSite" id="nOo.2.0.1.t13362-RA"/>
    </source>
</evidence>
<protein>
    <submittedName>
        <fullName evidence="4">Ig-like domain-containing protein</fullName>
    </submittedName>
</protein>
<dbReference type="PROSITE" id="PS50835">
    <property type="entry name" value="IG_LIKE"/>
    <property type="match status" value="1"/>
</dbReference>
<organism evidence="4">
    <name type="scientific">Onchocerca ochengi</name>
    <name type="common">Filarial nematode worm</name>
    <dbReference type="NCBI Taxonomy" id="42157"/>
    <lineage>
        <taxon>Eukaryota</taxon>
        <taxon>Metazoa</taxon>
        <taxon>Ecdysozoa</taxon>
        <taxon>Nematoda</taxon>
        <taxon>Chromadorea</taxon>
        <taxon>Rhabditida</taxon>
        <taxon>Spirurina</taxon>
        <taxon>Spiruromorpha</taxon>
        <taxon>Filarioidea</taxon>
        <taxon>Onchocercidae</taxon>
        <taxon>Onchocerca</taxon>
    </lineage>
</organism>
<reference evidence="4" key="1">
    <citation type="submission" date="2016-06" db="UniProtKB">
        <authorList>
            <consortium name="WormBaseParasite"/>
        </authorList>
    </citation>
    <scope>IDENTIFICATION</scope>
</reference>
<proteinExistence type="predicted"/>
<dbReference type="Gene3D" id="2.60.40.10">
    <property type="entry name" value="Immunoglobulins"/>
    <property type="match status" value="1"/>
</dbReference>
<dbReference type="SUPFAM" id="SSF48726">
    <property type="entry name" value="Immunoglobulin"/>
    <property type="match status" value="1"/>
</dbReference>
<reference evidence="2 3" key="2">
    <citation type="submission" date="2018-08" db="EMBL/GenBank/DDBJ databases">
        <authorList>
            <person name="Laetsch R D."/>
            <person name="Stevens L."/>
            <person name="Kumar S."/>
            <person name="Blaxter L. M."/>
        </authorList>
    </citation>
    <scope>NUCLEOTIDE SEQUENCE [LARGE SCALE GENOMIC DNA]</scope>
</reference>
<keyword evidence="3" id="KW-1185">Reference proteome</keyword>
<gene>
    <name evidence="2" type="ORF">NOO_LOCUS13362</name>
</gene>